<dbReference type="SUPFAM" id="SSF48150">
    <property type="entry name" value="DNA-glycosylase"/>
    <property type="match status" value="1"/>
</dbReference>
<dbReference type="Proteomes" id="UP001438292">
    <property type="component" value="Unassembled WGS sequence"/>
</dbReference>
<keyword evidence="1" id="KW-0378">Hydrolase</keyword>
<dbReference type="GO" id="GO:0008725">
    <property type="term" value="F:DNA-3-methyladenine glycosylase activity"/>
    <property type="evidence" value="ECO:0007669"/>
    <property type="project" value="UniProtKB-EC"/>
</dbReference>
<dbReference type="InterPro" id="IPR011257">
    <property type="entry name" value="DNA_glycosylase"/>
</dbReference>
<dbReference type="EMBL" id="JBDQQU010000138">
    <property type="protein sequence ID" value="MEO3956650.1"/>
    <property type="molecule type" value="Genomic_DNA"/>
</dbReference>
<keyword evidence="1" id="KW-0326">Glycosidase</keyword>
<proteinExistence type="predicted"/>
<sequence length="36" mass="4443">MNEIQRCAWCGDDPLYVAYHDREWGRPERDDQKLFE</sequence>
<dbReference type="EC" id="3.2.2.20" evidence="1"/>
<accession>A0ABV0HAQ8</accession>
<reference evidence="1 2" key="1">
    <citation type="submission" date="2024-05" db="EMBL/GenBank/DDBJ databases">
        <authorList>
            <person name="De Oliveira J.P."/>
            <person name="Noriler S.A."/>
            <person name="De Oliveira A.G."/>
            <person name="Sipoli D.S."/>
        </authorList>
    </citation>
    <scope>NUCLEOTIDE SEQUENCE [LARGE SCALE GENOMIC DNA]</scope>
    <source>
        <strain evidence="1 2">LABIM186</strain>
    </source>
</reference>
<dbReference type="RefSeq" id="WP_347787940.1">
    <property type="nucleotide sequence ID" value="NZ_JBDQQU010000138.1"/>
</dbReference>
<evidence type="ECO:0000313" key="2">
    <source>
        <dbReference type="Proteomes" id="UP001438292"/>
    </source>
</evidence>
<keyword evidence="2" id="KW-1185">Reference proteome</keyword>
<evidence type="ECO:0000313" key="1">
    <source>
        <dbReference type="EMBL" id="MEO3956650.1"/>
    </source>
</evidence>
<dbReference type="Gene3D" id="1.10.340.30">
    <property type="entry name" value="Hypothetical protein, domain 2"/>
    <property type="match status" value="1"/>
</dbReference>
<organism evidence="1 2">
    <name type="scientific">Chromobacterium piscinae</name>
    <dbReference type="NCBI Taxonomy" id="686831"/>
    <lineage>
        <taxon>Bacteria</taxon>
        <taxon>Pseudomonadati</taxon>
        <taxon>Pseudomonadota</taxon>
        <taxon>Betaproteobacteria</taxon>
        <taxon>Neisseriales</taxon>
        <taxon>Chromobacteriaceae</taxon>
        <taxon>Chromobacterium</taxon>
    </lineage>
</organism>
<name>A0ABV0HAQ8_9NEIS</name>
<comment type="caution">
    <text evidence="1">The sequence shown here is derived from an EMBL/GenBank/DDBJ whole genome shotgun (WGS) entry which is preliminary data.</text>
</comment>
<gene>
    <name evidence="1" type="ORF">ABH309_19605</name>
</gene>
<dbReference type="InterPro" id="IPR005019">
    <property type="entry name" value="Adenine_glyco"/>
</dbReference>
<dbReference type="Pfam" id="PF03352">
    <property type="entry name" value="Adenine_glyco"/>
    <property type="match status" value="1"/>
</dbReference>
<protein>
    <submittedName>
        <fullName evidence="1">DNA-3-methyladenine glycosylase I</fullName>
        <ecNumber evidence="1">3.2.2.20</ecNumber>
    </submittedName>
</protein>
<feature type="non-terminal residue" evidence="1">
    <location>
        <position position="36"/>
    </location>
</feature>